<dbReference type="AlphaFoldDB" id="A0A4U1JHY0"/>
<dbReference type="PANTHER" id="PTHR34154">
    <property type="entry name" value="ALKALI-SENSITIVE LINKAGE PROTEIN 1"/>
    <property type="match status" value="1"/>
</dbReference>
<evidence type="ECO:0000256" key="1">
    <source>
        <dbReference type="SAM" id="MobiDB-lite"/>
    </source>
</evidence>
<feature type="domain" description="Asl1-like glycosyl hydrolase catalytic" evidence="2">
    <location>
        <begin position="64"/>
        <end position="299"/>
    </location>
</feature>
<evidence type="ECO:0000313" key="3">
    <source>
        <dbReference type="EMBL" id="TKD12063.1"/>
    </source>
</evidence>
<dbReference type="OrthoDB" id="9809583at2"/>
<organism evidence="3 4">
    <name type="scientific">Polyangium fumosum</name>
    <dbReference type="NCBI Taxonomy" id="889272"/>
    <lineage>
        <taxon>Bacteria</taxon>
        <taxon>Pseudomonadati</taxon>
        <taxon>Myxococcota</taxon>
        <taxon>Polyangia</taxon>
        <taxon>Polyangiales</taxon>
        <taxon>Polyangiaceae</taxon>
        <taxon>Polyangium</taxon>
    </lineage>
</organism>
<sequence length="308" mass="32290">MQSPLPLLARVSIGLAGALTACGSSSVEVLHTGTGGSGADASSGSGASASSGTGGAAPAACKRGVAYGYHSVADLTALSKGIGWWYNWATKPDNTDVADAHAGLGVEYVPMAWGEASLVGLSAEVPADARHLLGFNEPNFGSQANLTPTQAAALWPQIEDFAEQHDLVIVSPAVNFCGGTCNVADPFEWLDQFFAACQGCTVDAIAMHWYACDGSALTWYLQQFESKYTQKLWLTEFSCLDGSDTSEPAQQAYMKAALAILEADPRVERYAWFTGRSDFTPSIDLLGADGELTPLGQTYVNAPASCKP</sequence>
<dbReference type="InterPro" id="IPR017853">
    <property type="entry name" value="GH"/>
</dbReference>
<gene>
    <name evidence="3" type="ORF">E8A74_05470</name>
</gene>
<dbReference type="GO" id="GO:0071966">
    <property type="term" value="P:fungal-type cell wall polysaccharide metabolic process"/>
    <property type="evidence" value="ECO:0007669"/>
    <property type="project" value="TreeGrafter"/>
</dbReference>
<accession>A0A4U1JHY0</accession>
<evidence type="ECO:0000313" key="4">
    <source>
        <dbReference type="Proteomes" id="UP000309215"/>
    </source>
</evidence>
<name>A0A4U1JHY0_9BACT</name>
<dbReference type="Proteomes" id="UP000309215">
    <property type="component" value="Unassembled WGS sequence"/>
</dbReference>
<protein>
    <recommendedName>
        <fullName evidence="2">Asl1-like glycosyl hydrolase catalytic domain-containing protein</fullName>
    </recommendedName>
</protein>
<dbReference type="SUPFAM" id="SSF51445">
    <property type="entry name" value="(Trans)glycosidases"/>
    <property type="match status" value="1"/>
</dbReference>
<dbReference type="Gene3D" id="3.20.20.80">
    <property type="entry name" value="Glycosidases"/>
    <property type="match status" value="1"/>
</dbReference>
<feature type="region of interest" description="Disordered" evidence="1">
    <location>
        <begin position="34"/>
        <end position="53"/>
    </location>
</feature>
<proteinExistence type="predicted"/>
<dbReference type="InterPro" id="IPR053183">
    <property type="entry name" value="ASL1"/>
</dbReference>
<keyword evidence="4" id="KW-1185">Reference proteome</keyword>
<comment type="caution">
    <text evidence="3">The sequence shown here is derived from an EMBL/GenBank/DDBJ whole genome shotgun (WGS) entry which is preliminary data.</text>
</comment>
<dbReference type="InterPro" id="IPR024655">
    <property type="entry name" value="Asl1_glyco_hydro_catalytic"/>
</dbReference>
<dbReference type="PANTHER" id="PTHR34154:SF3">
    <property type="entry name" value="ALKALI-SENSITIVE LINKAGE PROTEIN 1"/>
    <property type="match status" value="1"/>
</dbReference>
<dbReference type="EMBL" id="SSMQ01000004">
    <property type="protein sequence ID" value="TKD12063.1"/>
    <property type="molecule type" value="Genomic_DNA"/>
</dbReference>
<reference evidence="3 4" key="1">
    <citation type="submission" date="2019-04" db="EMBL/GenBank/DDBJ databases">
        <authorList>
            <person name="Li Y."/>
            <person name="Wang J."/>
        </authorList>
    </citation>
    <scope>NUCLEOTIDE SEQUENCE [LARGE SCALE GENOMIC DNA]</scope>
    <source>
        <strain evidence="3 4">DSM 14668</strain>
    </source>
</reference>
<evidence type="ECO:0000259" key="2">
    <source>
        <dbReference type="Pfam" id="PF11790"/>
    </source>
</evidence>
<dbReference type="Pfam" id="PF11790">
    <property type="entry name" value="Glyco_hydro_cc"/>
    <property type="match status" value="1"/>
</dbReference>
<feature type="compositionally biased region" description="Low complexity" evidence="1">
    <location>
        <begin position="39"/>
        <end position="53"/>
    </location>
</feature>